<reference evidence="2" key="1">
    <citation type="journal article" date="2021" name="PeerJ">
        <title>Extensive microbial diversity within the chicken gut microbiome revealed by metagenomics and culture.</title>
        <authorList>
            <person name="Gilroy R."/>
            <person name="Ravi A."/>
            <person name="Getino M."/>
            <person name="Pursley I."/>
            <person name="Horton D.L."/>
            <person name="Alikhan N.F."/>
            <person name="Baker D."/>
            <person name="Gharbi K."/>
            <person name="Hall N."/>
            <person name="Watson M."/>
            <person name="Adriaenssens E.M."/>
            <person name="Foster-Nyarko E."/>
            <person name="Jarju S."/>
            <person name="Secka A."/>
            <person name="Antonio M."/>
            <person name="Oren A."/>
            <person name="Chaudhuri R.R."/>
            <person name="La Ragione R."/>
            <person name="Hildebrand F."/>
            <person name="Pallen M.J."/>
        </authorList>
    </citation>
    <scope>NUCLEOTIDE SEQUENCE</scope>
    <source>
        <strain evidence="2">CHK160-4876</strain>
    </source>
</reference>
<evidence type="ECO:0000313" key="3">
    <source>
        <dbReference type="Proteomes" id="UP000700212"/>
    </source>
</evidence>
<comment type="caution">
    <text evidence="2">The sequence shown here is derived from an EMBL/GenBank/DDBJ whole genome shotgun (WGS) entry which is preliminary data.</text>
</comment>
<name>A0A921NDP4_9BACL</name>
<dbReference type="Proteomes" id="UP000700212">
    <property type="component" value="Unassembled WGS sequence"/>
</dbReference>
<keyword evidence="1" id="KW-1133">Transmembrane helix</keyword>
<dbReference type="EMBL" id="DYTV01000118">
    <property type="protein sequence ID" value="HJH11768.1"/>
    <property type="molecule type" value="Genomic_DNA"/>
</dbReference>
<accession>A0A921NDP4</accession>
<sequence length="240" mass="27699">MRFFNTFIRVMLPKEIARKSQVLSLLYVLSFSALMISTLYTNSIPQAVLALLGTIYMTSYYTKKLTSPNRFLPLRGEASVLVHDFTDVRHTLKATVTLDREQQKLVLTPDDQIKVQQLFLQQNAETNDFYRLMLQAKAQYEQLTALYAANRDVQVAEALGLVTLLHSHFIHGAEFTERALALPNSFPRKPTEAHTYILQLIRIALNRMDEAITHYENPEREEQFTKANAKMRETLRYVQG</sequence>
<organism evidence="2 3">
    <name type="scientific">Metalysinibacillus jejuensis</name>
    <dbReference type="NCBI Taxonomy" id="914327"/>
    <lineage>
        <taxon>Bacteria</taxon>
        <taxon>Bacillati</taxon>
        <taxon>Bacillota</taxon>
        <taxon>Bacilli</taxon>
        <taxon>Bacillales</taxon>
        <taxon>Caryophanaceae</taxon>
        <taxon>Metalysinibacillus</taxon>
    </lineage>
</organism>
<gene>
    <name evidence="2" type="ORF">K8V30_08825</name>
</gene>
<dbReference type="AlphaFoldDB" id="A0A921NDP4"/>
<feature type="transmembrane region" description="Helical" evidence="1">
    <location>
        <begin position="21"/>
        <end position="40"/>
    </location>
</feature>
<evidence type="ECO:0000313" key="2">
    <source>
        <dbReference type="EMBL" id="HJH11768.1"/>
    </source>
</evidence>
<protein>
    <recommendedName>
        <fullName evidence="4">5-bromo-4-chloroindolyl phosphate hydrolysis protein</fullName>
    </recommendedName>
</protein>
<keyword evidence="1" id="KW-0812">Transmembrane</keyword>
<feature type="transmembrane region" description="Helical" evidence="1">
    <location>
        <begin position="46"/>
        <end position="62"/>
    </location>
</feature>
<evidence type="ECO:0008006" key="4">
    <source>
        <dbReference type="Google" id="ProtNLM"/>
    </source>
</evidence>
<keyword evidence="1" id="KW-0472">Membrane</keyword>
<evidence type="ECO:0000256" key="1">
    <source>
        <dbReference type="SAM" id="Phobius"/>
    </source>
</evidence>
<proteinExistence type="predicted"/>
<reference evidence="2" key="2">
    <citation type="submission" date="2021-09" db="EMBL/GenBank/DDBJ databases">
        <authorList>
            <person name="Gilroy R."/>
        </authorList>
    </citation>
    <scope>NUCLEOTIDE SEQUENCE</scope>
    <source>
        <strain evidence="2">CHK160-4876</strain>
    </source>
</reference>